<dbReference type="Proteomes" id="UP000800200">
    <property type="component" value="Unassembled WGS sequence"/>
</dbReference>
<dbReference type="EMBL" id="ML994635">
    <property type="protein sequence ID" value="KAF2185081.1"/>
    <property type="molecule type" value="Genomic_DNA"/>
</dbReference>
<protein>
    <submittedName>
        <fullName evidence="1">Uncharacterized protein</fullName>
    </submittedName>
</protein>
<proteinExistence type="predicted"/>
<reference evidence="1" key="1">
    <citation type="journal article" date="2020" name="Stud. Mycol.">
        <title>101 Dothideomycetes genomes: a test case for predicting lifestyles and emergence of pathogens.</title>
        <authorList>
            <person name="Haridas S."/>
            <person name="Albert R."/>
            <person name="Binder M."/>
            <person name="Bloem J."/>
            <person name="Labutti K."/>
            <person name="Salamov A."/>
            <person name="Andreopoulos B."/>
            <person name="Baker S."/>
            <person name="Barry K."/>
            <person name="Bills G."/>
            <person name="Bluhm B."/>
            <person name="Cannon C."/>
            <person name="Castanera R."/>
            <person name="Culley D."/>
            <person name="Daum C."/>
            <person name="Ezra D."/>
            <person name="Gonzalez J."/>
            <person name="Henrissat B."/>
            <person name="Kuo A."/>
            <person name="Liang C."/>
            <person name="Lipzen A."/>
            <person name="Lutzoni F."/>
            <person name="Magnuson J."/>
            <person name="Mondo S."/>
            <person name="Nolan M."/>
            <person name="Ohm R."/>
            <person name="Pangilinan J."/>
            <person name="Park H.-J."/>
            <person name="Ramirez L."/>
            <person name="Alfaro M."/>
            <person name="Sun H."/>
            <person name="Tritt A."/>
            <person name="Yoshinaga Y."/>
            <person name="Zwiers L.-H."/>
            <person name="Turgeon B."/>
            <person name="Goodwin S."/>
            <person name="Spatafora J."/>
            <person name="Crous P."/>
            <person name="Grigoriev I."/>
        </authorList>
    </citation>
    <scope>NUCLEOTIDE SEQUENCE</scope>
    <source>
        <strain evidence="1">CBS 207.26</strain>
    </source>
</reference>
<dbReference type="AlphaFoldDB" id="A0A6A6DZG1"/>
<name>A0A6A6DZG1_9PEZI</name>
<sequence length="77" mass="9098">MNDYVTKPSARNAYLFRQIVDRVGVSRSTIREVIHDPTTPTKPRSRRLILDTPTHYRFILYATLNARQGRKLWRQIA</sequence>
<dbReference type="OrthoDB" id="5405453at2759"/>
<gene>
    <name evidence="1" type="ORF">K469DRAFT_170512</name>
</gene>
<accession>A0A6A6DZG1</accession>
<evidence type="ECO:0000313" key="1">
    <source>
        <dbReference type="EMBL" id="KAF2185081.1"/>
    </source>
</evidence>
<evidence type="ECO:0000313" key="2">
    <source>
        <dbReference type="Proteomes" id="UP000800200"/>
    </source>
</evidence>
<keyword evidence="2" id="KW-1185">Reference proteome</keyword>
<organism evidence="1 2">
    <name type="scientific">Zopfia rhizophila CBS 207.26</name>
    <dbReference type="NCBI Taxonomy" id="1314779"/>
    <lineage>
        <taxon>Eukaryota</taxon>
        <taxon>Fungi</taxon>
        <taxon>Dikarya</taxon>
        <taxon>Ascomycota</taxon>
        <taxon>Pezizomycotina</taxon>
        <taxon>Dothideomycetes</taxon>
        <taxon>Dothideomycetes incertae sedis</taxon>
        <taxon>Zopfiaceae</taxon>
        <taxon>Zopfia</taxon>
    </lineage>
</organism>